<keyword evidence="6" id="KW-1185">Reference proteome</keyword>
<dbReference type="InterPro" id="IPR018060">
    <property type="entry name" value="HTH_AraC"/>
</dbReference>
<organism evidence="5 6">
    <name type="scientific">Ohtaekwangia kribbensis</name>
    <dbReference type="NCBI Taxonomy" id="688913"/>
    <lineage>
        <taxon>Bacteria</taxon>
        <taxon>Pseudomonadati</taxon>
        <taxon>Bacteroidota</taxon>
        <taxon>Cytophagia</taxon>
        <taxon>Cytophagales</taxon>
        <taxon>Fulvivirgaceae</taxon>
        <taxon>Ohtaekwangia</taxon>
    </lineage>
</organism>
<dbReference type="Proteomes" id="UP001597112">
    <property type="component" value="Unassembled WGS sequence"/>
</dbReference>
<sequence>MHYQEIKPPAALQHLVRFFWVLEYNGGSQFPVQYKLLAEGFPSLVFFFKNQYGAINGQTTEHRSFSMTGNFKMIGVYLYPYALPLLYKIPSHEFTHQHIPLDEWCKAEFSELQERILETETDAEGVNILSDYLYQKSIRAVAASDKFHQCILHVIDQFGNVAVDRLAQHAGISNRQLERKFNASVGVSPKVYSRLMRFHASLRFIKSGSMKTLTDIAYAAGYFDQSHFIREFKEFSGLSPGEYVSLPVYNRADNFIQLS</sequence>
<dbReference type="RefSeq" id="WP_377579836.1">
    <property type="nucleotide sequence ID" value="NZ_JBHTKA010000004.1"/>
</dbReference>
<dbReference type="InterPro" id="IPR050204">
    <property type="entry name" value="AraC_XylS_family_regulators"/>
</dbReference>
<name>A0ABW3K5C5_9BACT</name>
<evidence type="ECO:0000313" key="6">
    <source>
        <dbReference type="Proteomes" id="UP001597112"/>
    </source>
</evidence>
<dbReference type="SMART" id="SM00342">
    <property type="entry name" value="HTH_ARAC"/>
    <property type="match status" value="1"/>
</dbReference>
<evidence type="ECO:0000256" key="3">
    <source>
        <dbReference type="ARBA" id="ARBA00023163"/>
    </source>
</evidence>
<evidence type="ECO:0000259" key="4">
    <source>
        <dbReference type="PROSITE" id="PS01124"/>
    </source>
</evidence>
<keyword evidence="1" id="KW-0805">Transcription regulation</keyword>
<dbReference type="InterPro" id="IPR046532">
    <property type="entry name" value="DUF6597"/>
</dbReference>
<dbReference type="Gene3D" id="1.10.10.60">
    <property type="entry name" value="Homeodomain-like"/>
    <property type="match status" value="1"/>
</dbReference>
<dbReference type="InterPro" id="IPR020449">
    <property type="entry name" value="Tscrpt_reg_AraC-type_HTH"/>
</dbReference>
<evidence type="ECO:0000256" key="1">
    <source>
        <dbReference type="ARBA" id="ARBA00023015"/>
    </source>
</evidence>
<reference evidence="6" key="1">
    <citation type="journal article" date="2019" name="Int. J. Syst. Evol. Microbiol.">
        <title>The Global Catalogue of Microorganisms (GCM) 10K type strain sequencing project: providing services to taxonomists for standard genome sequencing and annotation.</title>
        <authorList>
            <consortium name="The Broad Institute Genomics Platform"/>
            <consortium name="The Broad Institute Genome Sequencing Center for Infectious Disease"/>
            <person name="Wu L."/>
            <person name="Ma J."/>
        </authorList>
    </citation>
    <scope>NUCLEOTIDE SEQUENCE [LARGE SCALE GENOMIC DNA]</scope>
    <source>
        <strain evidence="6">CCUG 58938</strain>
    </source>
</reference>
<proteinExistence type="predicted"/>
<dbReference type="PROSITE" id="PS01124">
    <property type="entry name" value="HTH_ARAC_FAMILY_2"/>
    <property type="match status" value="1"/>
</dbReference>
<keyword evidence="2" id="KW-0238">DNA-binding</keyword>
<dbReference type="Pfam" id="PF12833">
    <property type="entry name" value="HTH_18"/>
    <property type="match status" value="1"/>
</dbReference>
<dbReference type="PANTHER" id="PTHR46796">
    <property type="entry name" value="HTH-TYPE TRANSCRIPTIONAL ACTIVATOR RHAS-RELATED"/>
    <property type="match status" value="1"/>
</dbReference>
<keyword evidence="3" id="KW-0804">Transcription</keyword>
<feature type="domain" description="HTH araC/xylS-type" evidence="4">
    <location>
        <begin position="145"/>
        <end position="246"/>
    </location>
</feature>
<accession>A0ABW3K5C5</accession>
<dbReference type="Pfam" id="PF20240">
    <property type="entry name" value="DUF6597"/>
    <property type="match status" value="1"/>
</dbReference>
<dbReference type="PRINTS" id="PR00032">
    <property type="entry name" value="HTHARAC"/>
</dbReference>
<dbReference type="InterPro" id="IPR009057">
    <property type="entry name" value="Homeodomain-like_sf"/>
</dbReference>
<dbReference type="PANTHER" id="PTHR46796:SF13">
    <property type="entry name" value="HTH-TYPE TRANSCRIPTIONAL ACTIVATOR RHAS"/>
    <property type="match status" value="1"/>
</dbReference>
<evidence type="ECO:0000313" key="5">
    <source>
        <dbReference type="EMBL" id="MFD1000423.1"/>
    </source>
</evidence>
<protein>
    <submittedName>
        <fullName evidence="5">DUF6597 domain-containing transcriptional factor</fullName>
    </submittedName>
</protein>
<dbReference type="EMBL" id="JBHTKA010000004">
    <property type="protein sequence ID" value="MFD1000423.1"/>
    <property type="molecule type" value="Genomic_DNA"/>
</dbReference>
<evidence type="ECO:0000256" key="2">
    <source>
        <dbReference type="ARBA" id="ARBA00023125"/>
    </source>
</evidence>
<comment type="caution">
    <text evidence="5">The sequence shown here is derived from an EMBL/GenBank/DDBJ whole genome shotgun (WGS) entry which is preliminary data.</text>
</comment>
<gene>
    <name evidence="5" type="ORF">ACFQ21_13955</name>
</gene>
<dbReference type="SUPFAM" id="SSF46689">
    <property type="entry name" value="Homeodomain-like"/>
    <property type="match status" value="1"/>
</dbReference>